<evidence type="ECO:0000313" key="15">
    <source>
        <dbReference type="WormBase" id="CBG06731"/>
    </source>
</evidence>
<dbReference type="Pfam" id="PF00105">
    <property type="entry name" value="zf-C4"/>
    <property type="match status" value="1"/>
</dbReference>
<dbReference type="PRINTS" id="PR00047">
    <property type="entry name" value="STROIDFINGER"/>
</dbReference>
<dbReference type="PROSITE" id="PS51030">
    <property type="entry name" value="NUCLEAR_REC_DBD_2"/>
    <property type="match status" value="1"/>
</dbReference>
<proteinExistence type="inferred from homology"/>
<dbReference type="EMBL" id="HE601320">
    <property type="protein sequence ID" value="CAP26999.3"/>
    <property type="molecule type" value="Genomic_DNA"/>
</dbReference>
<dbReference type="Gene3D" id="3.30.50.10">
    <property type="entry name" value="Erythroid Transcription Factor GATA-1, subunit A"/>
    <property type="match status" value="1"/>
</dbReference>
<dbReference type="InterPro" id="IPR013088">
    <property type="entry name" value="Znf_NHR/GATA"/>
</dbReference>
<dbReference type="KEGG" id="cbr:CBG_06731"/>
<dbReference type="PANTHER" id="PTHR24083">
    <property type="entry name" value="NUCLEAR HORMONE RECEPTOR"/>
    <property type="match status" value="1"/>
</dbReference>
<dbReference type="SUPFAM" id="SSF48508">
    <property type="entry name" value="Nuclear receptor ligand-binding domain"/>
    <property type="match status" value="1"/>
</dbReference>
<dbReference type="GeneID" id="8589633"/>
<dbReference type="InterPro" id="IPR001628">
    <property type="entry name" value="Znf_hrmn_rcpt"/>
</dbReference>
<name>A8X2Y9_CAEBR</name>
<comment type="subcellular location">
    <subcellularLocation>
        <location evidence="1">Nucleus</location>
    </subcellularLocation>
</comment>
<evidence type="ECO:0000256" key="5">
    <source>
        <dbReference type="ARBA" id="ARBA00022833"/>
    </source>
</evidence>
<dbReference type="InterPro" id="IPR000536">
    <property type="entry name" value="Nucl_hrmn_rcpt_lig-bd"/>
</dbReference>
<keyword evidence="5" id="KW-0862">Zinc</keyword>
<dbReference type="InterPro" id="IPR035500">
    <property type="entry name" value="NHR-like_dom_sf"/>
</dbReference>
<evidence type="ECO:0000256" key="6">
    <source>
        <dbReference type="ARBA" id="ARBA00023015"/>
    </source>
</evidence>
<dbReference type="GO" id="GO:0000978">
    <property type="term" value="F:RNA polymerase II cis-regulatory region sequence-specific DNA binding"/>
    <property type="evidence" value="ECO:0000318"/>
    <property type="project" value="GO_Central"/>
</dbReference>
<reference evidence="13 14" key="1">
    <citation type="journal article" date="2003" name="PLoS Biol.">
        <title>The genome sequence of Caenorhabditis briggsae: a platform for comparative genomics.</title>
        <authorList>
            <person name="Stein L.D."/>
            <person name="Bao Z."/>
            <person name="Blasiar D."/>
            <person name="Blumenthal T."/>
            <person name="Brent M.R."/>
            <person name="Chen N."/>
            <person name="Chinwalla A."/>
            <person name="Clarke L."/>
            <person name="Clee C."/>
            <person name="Coghlan A."/>
            <person name="Coulson A."/>
            <person name="D'Eustachio P."/>
            <person name="Fitch D.H."/>
            <person name="Fulton L.A."/>
            <person name="Fulton R.E."/>
            <person name="Griffiths-Jones S."/>
            <person name="Harris T.W."/>
            <person name="Hillier L.W."/>
            <person name="Kamath R."/>
            <person name="Kuwabara P.E."/>
            <person name="Mardis E.R."/>
            <person name="Marra M.A."/>
            <person name="Miner T.L."/>
            <person name="Minx P."/>
            <person name="Mullikin J.C."/>
            <person name="Plumb R.W."/>
            <person name="Rogers J."/>
            <person name="Schein J.E."/>
            <person name="Sohrmann M."/>
            <person name="Spieth J."/>
            <person name="Stajich J.E."/>
            <person name="Wei C."/>
            <person name="Willey D."/>
            <person name="Wilson R.K."/>
            <person name="Durbin R."/>
            <person name="Waterston R.H."/>
        </authorList>
    </citation>
    <scope>NUCLEOTIDE SEQUENCE [LARGE SCALE GENOMIC DNA]</scope>
    <source>
        <strain evidence="13 14">AF16</strain>
    </source>
</reference>
<evidence type="ECO:0000256" key="8">
    <source>
        <dbReference type="ARBA" id="ARBA00023163"/>
    </source>
</evidence>
<evidence type="ECO:0000256" key="10">
    <source>
        <dbReference type="ARBA" id="ARBA00023242"/>
    </source>
</evidence>
<keyword evidence="6" id="KW-0805">Transcription regulation</keyword>
<evidence type="ECO:0000259" key="12">
    <source>
        <dbReference type="PROSITE" id="PS51843"/>
    </source>
</evidence>
<keyword evidence="8" id="KW-0804">Transcription</keyword>
<dbReference type="InterPro" id="IPR050274">
    <property type="entry name" value="Nuclear_hormone_rcpt_NR2"/>
</dbReference>
<dbReference type="HOGENOM" id="CLU_007368_3_1_1"/>
<keyword evidence="14" id="KW-1185">Reference proteome</keyword>
<dbReference type="Pfam" id="PF00104">
    <property type="entry name" value="Hormone_recep"/>
    <property type="match status" value="1"/>
</dbReference>
<dbReference type="GO" id="GO:0008270">
    <property type="term" value="F:zinc ion binding"/>
    <property type="evidence" value="ECO:0007669"/>
    <property type="project" value="UniProtKB-KW"/>
</dbReference>
<feature type="domain" description="NR LBD" evidence="12">
    <location>
        <begin position="156"/>
        <end position="373"/>
    </location>
</feature>
<dbReference type="SMART" id="SM00399">
    <property type="entry name" value="ZnF_C4"/>
    <property type="match status" value="1"/>
</dbReference>
<feature type="non-terminal residue" evidence="13">
    <location>
        <position position="1"/>
    </location>
</feature>
<reference evidence="13 14" key="2">
    <citation type="journal article" date="2011" name="PLoS Genet.">
        <title>Caenorhabditis briggsae recombinant inbred line genotypes reveal inter-strain incompatibility and the evolution of recombination.</title>
        <authorList>
            <person name="Ross J.A."/>
            <person name="Koboldt D.C."/>
            <person name="Staisch J.E."/>
            <person name="Chamberlin H.M."/>
            <person name="Gupta B.P."/>
            <person name="Miller R.D."/>
            <person name="Baird S.E."/>
            <person name="Haag E.S."/>
        </authorList>
    </citation>
    <scope>NUCLEOTIDE SEQUENCE [LARGE SCALE GENOMIC DNA]</scope>
    <source>
        <strain evidence="13 14">AF16</strain>
    </source>
</reference>
<dbReference type="GO" id="GO:0005634">
    <property type="term" value="C:nucleus"/>
    <property type="evidence" value="ECO:0007669"/>
    <property type="project" value="UniProtKB-SubCell"/>
</dbReference>
<comment type="similarity">
    <text evidence="2">Belongs to the nuclear hormone receptor family.</text>
</comment>
<dbReference type="SUPFAM" id="SSF57716">
    <property type="entry name" value="Glucocorticoid receptor-like (DNA-binding domain)"/>
    <property type="match status" value="1"/>
</dbReference>
<dbReference type="InParanoid" id="A8X2Y9"/>
<dbReference type="GO" id="GO:0004879">
    <property type="term" value="F:nuclear receptor activity"/>
    <property type="evidence" value="ECO:0000318"/>
    <property type="project" value="GO_Central"/>
</dbReference>
<keyword evidence="3" id="KW-0479">Metal-binding</keyword>
<dbReference type="WormBase" id="CBG06731">
    <property type="protein sequence ID" value="CBP43742"/>
    <property type="gene ID" value="WBGene00028966"/>
</dbReference>
<protein>
    <submittedName>
        <fullName evidence="13">Protein CBR-NHR-221</fullName>
    </submittedName>
</protein>
<evidence type="ECO:0000313" key="13">
    <source>
        <dbReference type="EMBL" id="CAP26999.3"/>
    </source>
</evidence>
<dbReference type="CTD" id="8589633"/>
<dbReference type="OMA" id="GFHCDVA"/>
<dbReference type="SMART" id="SM00430">
    <property type="entry name" value="HOLI"/>
    <property type="match status" value="1"/>
</dbReference>
<dbReference type="AlphaFoldDB" id="A8X2Y9"/>
<keyword evidence="10" id="KW-0539">Nucleus</keyword>
<dbReference type="FunFam" id="3.30.50.10:FF:000030">
    <property type="entry name" value="Nuclear Hormone Receptor family"/>
    <property type="match status" value="1"/>
</dbReference>
<feature type="non-terminal residue" evidence="13">
    <location>
        <position position="375"/>
    </location>
</feature>
<dbReference type="PROSITE" id="PS51843">
    <property type="entry name" value="NR_LBD"/>
    <property type="match status" value="1"/>
</dbReference>
<evidence type="ECO:0000259" key="11">
    <source>
        <dbReference type="PROSITE" id="PS51030"/>
    </source>
</evidence>
<sequence>SSSSTLPEKCMICNRTAHGFHCDVATCKGCKTFFRRQLLSGEEAKCVLRKDCYDLTKRREPLFRCRPCRFQKCIFVGMNPLALNFQARTTAPNCEENSFKTTENLIHDVVGMLLHLESKVEKFRKCSYNPDWKEIDKLQSLLSSTNKLSMADSYGVTKENIYKLLKTFQEITGWPIKSDSQLTLRHRCFCSKHWWFFNLLTLTEYVRTFWFFDSLDLQDQLLLIRHAVVGITLFHISYFTIQRSCQYLNPMDHNTHTIHYKIVSMLVDPMYRLKIQNEESLLLKLLFVCNPVISGLSKSAQVLLDKERCRTSKILFDYCLRNKNCGPARYVELIGLLGVVEVQQKKLKDIYLYSFGPLLAKLPKECTIAFVDDIF</sequence>
<dbReference type="RefSeq" id="XP_002647635.1">
    <property type="nucleotide sequence ID" value="XM_002647589.1"/>
</dbReference>
<dbReference type="GO" id="GO:0030154">
    <property type="term" value="P:cell differentiation"/>
    <property type="evidence" value="ECO:0000318"/>
    <property type="project" value="GO_Central"/>
</dbReference>
<evidence type="ECO:0000256" key="7">
    <source>
        <dbReference type="ARBA" id="ARBA00023125"/>
    </source>
</evidence>
<evidence type="ECO:0000313" key="14">
    <source>
        <dbReference type="Proteomes" id="UP000008549"/>
    </source>
</evidence>
<dbReference type="Gene3D" id="1.10.565.10">
    <property type="entry name" value="Retinoid X Receptor"/>
    <property type="match status" value="1"/>
</dbReference>
<evidence type="ECO:0000256" key="4">
    <source>
        <dbReference type="ARBA" id="ARBA00022771"/>
    </source>
</evidence>
<dbReference type="Proteomes" id="UP000008549">
    <property type="component" value="Unassembled WGS sequence"/>
</dbReference>
<keyword evidence="7" id="KW-0238">DNA-binding</keyword>
<organism evidence="13 14">
    <name type="scientific">Caenorhabditis briggsae</name>
    <dbReference type="NCBI Taxonomy" id="6238"/>
    <lineage>
        <taxon>Eukaryota</taxon>
        <taxon>Metazoa</taxon>
        <taxon>Ecdysozoa</taxon>
        <taxon>Nematoda</taxon>
        <taxon>Chromadorea</taxon>
        <taxon>Rhabditida</taxon>
        <taxon>Rhabditina</taxon>
        <taxon>Rhabditomorpha</taxon>
        <taxon>Rhabditoidea</taxon>
        <taxon>Rhabditidae</taxon>
        <taxon>Peloderinae</taxon>
        <taxon>Caenorhabditis</taxon>
    </lineage>
</organism>
<dbReference type="eggNOG" id="ENOG502TD0V">
    <property type="taxonomic scope" value="Eukaryota"/>
</dbReference>
<evidence type="ECO:0000256" key="2">
    <source>
        <dbReference type="ARBA" id="ARBA00005993"/>
    </source>
</evidence>
<evidence type="ECO:0000256" key="1">
    <source>
        <dbReference type="ARBA" id="ARBA00004123"/>
    </source>
</evidence>
<evidence type="ECO:0000256" key="9">
    <source>
        <dbReference type="ARBA" id="ARBA00023170"/>
    </source>
</evidence>
<dbReference type="STRING" id="6238.A8X2Y9"/>
<gene>
    <name evidence="13" type="primary">Cbr-nhr-221</name>
    <name evidence="15" type="ORF">CBG06731</name>
    <name evidence="13" type="ORF">CBG_06731</name>
</gene>
<keyword evidence="9" id="KW-0675">Receptor</keyword>
<keyword evidence="4" id="KW-0863">Zinc-finger</keyword>
<dbReference type="GO" id="GO:0006357">
    <property type="term" value="P:regulation of transcription by RNA polymerase II"/>
    <property type="evidence" value="ECO:0000318"/>
    <property type="project" value="GO_Central"/>
</dbReference>
<feature type="domain" description="Nuclear receptor" evidence="11">
    <location>
        <begin position="7"/>
        <end position="85"/>
    </location>
</feature>
<dbReference type="FunCoup" id="A8X2Y9">
    <property type="interactions" value="206"/>
</dbReference>
<accession>A8X2Y9</accession>
<evidence type="ECO:0000256" key="3">
    <source>
        <dbReference type="ARBA" id="ARBA00022723"/>
    </source>
</evidence>